<evidence type="ECO:0000259" key="4">
    <source>
        <dbReference type="PROSITE" id="PS51071"/>
    </source>
</evidence>
<organism evidence="5 6">
    <name type="scientific">Ligilactobacillus ruminis ATCC 25644</name>
    <dbReference type="NCBI Taxonomy" id="525362"/>
    <lineage>
        <taxon>Bacteria</taxon>
        <taxon>Bacillati</taxon>
        <taxon>Bacillota</taxon>
        <taxon>Bacilli</taxon>
        <taxon>Lactobacillales</taxon>
        <taxon>Lactobacillaceae</taxon>
        <taxon>Ligilactobacillus</taxon>
    </lineage>
</organism>
<evidence type="ECO:0000256" key="1">
    <source>
        <dbReference type="ARBA" id="ARBA00023015"/>
    </source>
</evidence>
<accession>E7FNC0</accession>
<dbReference type="Gene3D" id="3.40.50.10490">
    <property type="entry name" value="Glucose-6-phosphate isomerase like protein, domain 1"/>
    <property type="match status" value="1"/>
</dbReference>
<dbReference type="RefSeq" id="WP_003692408.1">
    <property type="nucleotide sequence ID" value="NZ_AFYE01000012.1"/>
</dbReference>
<evidence type="ECO:0000313" key="5">
    <source>
        <dbReference type="EMBL" id="EFZ35519.1"/>
    </source>
</evidence>
<dbReference type="AlphaFoldDB" id="E7FNC0"/>
<dbReference type="InterPro" id="IPR001347">
    <property type="entry name" value="SIS_dom"/>
</dbReference>
<gene>
    <name evidence="5" type="ORF">HMPREF0542_10397</name>
</gene>
<keyword evidence="1" id="KW-0805">Transcription regulation</keyword>
<dbReference type="Gene3D" id="1.10.10.10">
    <property type="entry name" value="Winged helix-like DNA-binding domain superfamily/Winged helix DNA-binding domain"/>
    <property type="match status" value="1"/>
</dbReference>
<dbReference type="GO" id="GO:0003700">
    <property type="term" value="F:DNA-binding transcription factor activity"/>
    <property type="evidence" value="ECO:0007669"/>
    <property type="project" value="InterPro"/>
</dbReference>
<evidence type="ECO:0000256" key="2">
    <source>
        <dbReference type="ARBA" id="ARBA00023125"/>
    </source>
</evidence>
<dbReference type="Proteomes" id="UP000004099">
    <property type="component" value="Unassembled WGS sequence"/>
</dbReference>
<dbReference type="PANTHER" id="PTHR30514">
    <property type="entry name" value="GLUCOKINASE"/>
    <property type="match status" value="1"/>
</dbReference>
<dbReference type="HOGENOM" id="CLU_055769_4_3_9"/>
<dbReference type="Pfam" id="PF01418">
    <property type="entry name" value="HTH_6"/>
    <property type="match status" value="1"/>
</dbReference>
<name>E7FNC0_9LACO</name>
<dbReference type="EMBL" id="ACGS02000022">
    <property type="protein sequence ID" value="EFZ35519.1"/>
    <property type="molecule type" value="Genomic_DNA"/>
</dbReference>
<dbReference type="InterPro" id="IPR036388">
    <property type="entry name" value="WH-like_DNA-bd_sf"/>
</dbReference>
<dbReference type="InterPro" id="IPR046348">
    <property type="entry name" value="SIS_dom_sf"/>
</dbReference>
<dbReference type="GO" id="GO:0097367">
    <property type="term" value="F:carbohydrate derivative binding"/>
    <property type="evidence" value="ECO:0007669"/>
    <property type="project" value="InterPro"/>
</dbReference>
<keyword evidence="3" id="KW-0804">Transcription</keyword>
<reference evidence="5 6" key="1">
    <citation type="submission" date="2011-01" db="EMBL/GenBank/DDBJ databases">
        <authorList>
            <person name="Muzny D."/>
            <person name="Qin X."/>
            <person name="Buhay C."/>
            <person name="Dugan-Rocha S."/>
            <person name="Ding Y."/>
            <person name="Chen G."/>
            <person name="Hawes A."/>
            <person name="Holder M."/>
            <person name="Jhangiani S."/>
            <person name="Johnson A."/>
            <person name="Khan Z."/>
            <person name="Li Z."/>
            <person name="Liu W."/>
            <person name="Liu X."/>
            <person name="Perez L."/>
            <person name="Shen H."/>
            <person name="Wang Q."/>
            <person name="Watt J."/>
            <person name="Xi L."/>
            <person name="Xin Y."/>
            <person name="Zhou J."/>
            <person name="Deng J."/>
            <person name="Jiang H."/>
            <person name="Liu Y."/>
            <person name="Qu J."/>
            <person name="Song X.-Z."/>
            <person name="Zhang L."/>
            <person name="Villasana D."/>
            <person name="Johnson A."/>
            <person name="Liu J."/>
            <person name="Liyanage D."/>
            <person name="Lorensuhewa L."/>
            <person name="Robinson T."/>
            <person name="Song A."/>
            <person name="Song B.-B."/>
            <person name="Dinh H."/>
            <person name="Thornton R."/>
            <person name="Coyle M."/>
            <person name="Francisco L."/>
            <person name="Jackson L."/>
            <person name="Javaid M."/>
            <person name="Korchina V."/>
            <person name="Kovar C."/>
            <person name="Mata R."/>
            <person name="Mathew T."/>
            <person name="Ngo R."/>
            <person name="Nguyen L."/>
            <person name="Nguyen N."/>
            <person name="Okwuonu G."/>
            <person name="Ongeri F."/>
            <person name="Pham C."/>
            <person name="Simmons D."/>
            <person name="Wilczek-Boney K."/>
            <person name="Hale W."/>
            <person name="Jakkamsetti A."/>
            <person name="Pham P."/>
            <person name="Ruth R."/>
            <person name="San Lucas F."/>
            <person name="Warren J."/>
            <person name="Zhang J."/>
            <person name="Zhao Z."/>
            <person name="Zhou C."/>
            <person name="Zhu D."/>
            <person name="Lee S."/>
            <person name="Bess C."/>
            <person name="Blankenburg K."/>
            <person name="Forbes L."/>
            <person name="Fu Q."/>
            <person name="Gubbala S."/>
            <person name="Hirani K."/>
            <person name="Jayaseelan J.C."/>
            <person name="Lara F."/>
            <person name="Munidasa M."/>
            <person name="Palculict T."/>
            <person name="Patil S."/>
            <person name="Pu L.-L."/>
            <person name="Saada N."/>
            <person name="Tang L."/>
            <person name="Weissenberger G."/>
            <person name="Zhu Y."/>
            <person name="Hemphill L."/>
            <person name="Shang Y."/>
            <person name="Youmans B."/>
            <person name="Ayvaz T."/>
            <person name="Ross M."/>
            <person name="Santibanez J."/>
            <person name="Aqrawi P."/>
            <person name="Gross S."/>
            <person name="Joshi V."/>
            <person name="Fowler G."/>
            <person name="Nazareth L."/>
            <person name="Reid J."/>
            <person name="Worley K."/>
            <person name="Petrosino J."/>
            <person name="Highlander S."/>
            <person name="Gibbs R."/>
        </authorList>
    </citation>
    <scope>NUCLEOTIDE SEQUENCE [LARGE SCALE GENOMIC DNA]</scope>
    <source>
        <strain evidence="5 6">ATCC 25644</strain>
    </source>
</reference>
<dbReference type="CDD" id="cd05013">
    <property type="entry name" value="SIS_RpiR"/>
    <property type="match status" value="1"/>
</dbReference>
<evidence type="ECO:0000256" key="3">
    <source>
        <dbReference type="ARBA" id="ARBA00023163"/>
    </source>
</evidence>
<dbReference type="GO" id="GO:0003677">
    <property type="term" value="F:DNA binding"/>
    <property type="evidence" value="ECO:0007669"/>
    <property type="project" value="UniProtKB-KW"/>
</dbReference>
<dbReference type="SUPFAM" id="SSF46689">
    <property type="entry name" value="Homeodomain-like"/>
    <property type="match status" value="1"/>
</dbReference>
<dbReference type="PROSITE" id="PS51071">
    <property type="entry name" value="HTH_RPIR"/>
    <property type="match status" value="1"/>
</dbReference>
<protein>
    <submittedName>
        <fullName evidence="5">Transcriptional regulator, RpiR family</fullName>
    </submittedName>
</protein>
<proteinExistence type="predicted"/>
<dbReference type="PATRIC" id="fig|525362.12.peg.2047"/>
<dbReference type="Pfam" id="PF01380">
    <property type="entry name" value="SIS"/>
    <property type="match status" value="1"/>
</dbReference>
<dbReference type="PANTHER" id="PTHR30514:SF1">
    <property type="entry name" value="HTH-TYPE TRANSCRIPTIONAL REGULATOR HEXR-RELATED"/>
    <property type="match status" value="1"/>
</dbReference>
<dbReference type="InterPro" id="IPR035472">
    <property type="entry name" value="RpiR-like_SIS"/>
</dbReference>
<dbReference type="InterPro" id="IPR000281">
    <property type="entry name" value="HTH_RpiR"/>
</dbReference>
<comment type="caution">
    <text evidence="5">The sequence shown here is derived from an EMBL/GenBank/DDBJ whole genome shotgun (WGS) entry which is preliminary data.</text>
</comment>
<sequence length="252" mass="28993">MSFEDNVKMHFDELSENDKEIVRYLQQNMADAINSSIIELGEATLSSKSTVLRLAKKLGFRGFSDLKFQLEQDYKADKIIPTDLEQQLHHDIGKTFEYSHQVNFQPLIEAIHDASNVYIYPTGFSQQNFAREFSNDLLIAGKKNYLLDGTTNFDRVTRKLNQNDFVIVVSLSGNTPLIKNAIKMLNFRKVPFFSITEFSRNYLSEHANYQLFYEASVIPTAEPGDKMSSMTSLPIILGILSRKYREFVLFDE</sequence>
<dbReference type="InterPro" id="IPR047640">
    <property type="entry name" value="RpiR-like"/>
</dbReference>
<feature type="domain" description="HTH rpiR-type" evidence="4">
    <location>
        <begin position="1"/>
        <end position="77"/>
    </location>
</feature>
<dbReference type="InterPro" id="IPR009057">
    <property type="entry name" value="Homeodomain-like_sf"/>
</dbReference>
<keyword evidence="2" id="KW-0238">DNA-binding</keyword>
<dbReference type="GO" id="GO:1901135">
    <property type="term" value="P:carbohydrate derivative metabolic process"/>
    <property type="evidence" value="ECO:0007669"/>
    <property type="project" value="InterPro"/>
</dbReference>
<evidence type="ECO:0000313" key="6">
    <source>
        <dbReference type="Proteomes" id="UP000004099"/>
    </source>
</evidence>
<dbReference type="SUPFAM" id="SSF53697">
    <property type="entry name" value="SIS domain"/>
    <property type="match status" value="1"/>
</dbReference>